<gene>
    <name evidence="7" type="ORF">Lqui_0750</name>
</gene>
<organism evidence="7 8">
    <name type="scientific">Legionella quinlivanii</name>
    <dbReference type="NCBI Taxonomy" id="45073"/>
    <lineage>
        <taxon>Bacteria</taxon>
        <taxon>Pseudomonadati</taxon>
        <taxon>Pseudomonadota</taxon>
        <taxon>Gammaproteobacteria</taxon>
        <taxon>Legionellales</taxon>
        <taxon>Legionellaceae</taxon>
        <taxon>Legionella</taxon>
    </lineage>
</organism>
<dbReference type="PANTHER" id="PTHR43483:SF3">
    <property type="entry name" value="MEMBRANE TRANSPORTER PROTEIN HI_0806-RELATED"/>
    <property type="match status" value="1"/>
</dbReference>
<dbReference type="STRING" id="45073.Lqui_0750"/>
<dbReference type="GO" id="GO:0005886">
    <property type="term" value="C:plasma membrane"/>
    <property type="evidence" value="ECO:0007669"/>
    <property type="project" value="UniProtKB-SubCell"/>
</dbReference>
<dbReference type="PATRIC" id="fig|45073.5.peg.791"/>
<evidence type="ECO:0000313" key="8">
    <source>
        <dbReference type="Proteomes" id="UP000054618"/>
    </source>
</evidence>
<keyword evidence="8" id="KW-1185">Reference proteome</keyword>
<dbReference type="RefSeq" id="WP_058506850.1">
    <property type="nucleotide sequence ID" value="NZ_CAAAIK010000011.1"/>
</dbReference>
<evidence type="ECO:0000256" key="2">
    <source>
        <dbReference type="ARBA" id="ARBA00009142"/>
    </source>
</evidence>
<feature type="transmembrane region" description="Helical" evidence="6">
    <location>
        <begin position="86"/>
        <end position="105"/>
    </location>
</feature>
<reference evidence="7 8" key="1">
    <citation type="submission" date="2015-11" db="EMBL/GenBank/DDBJ databases">
        <title>Genomic analysis of 38 Legionella species identifies large and diverse effector repertoires.</title>
        <authorList>
            <person name="Burstein D."/>
            <person name="Amaro F."/>
            <person name="Zusman T."/>
            <person name="Lifshitz Z."/>
            <person name="Cohen O."/>
            <person name="Gilbert J.A."/>
            <person name="Pupko T."/>
            <person name="Shuman H.A."/>
            <person name="Segal G."/>
        </authorList>
    </citation>
    <scope>NUCLEOTIDE SEQUENCE [LARGE SCALE GENOMIC DNA]</scope>
    <source>
        <strain evidence="7 8">CDC#1442-AUS-E</strain>
    </source>
</reference>
<proteinExistence type="inferred from homology"/>
<accession>A0A0W0Y5G6</accession>
<evidence type="ECO:0000256" key="3">
    <source>
        <dbReference type="ARBA" id="ARBA00022692"/>
    </source>
</evidence>
<keyword evidence="5 6" id="KW-0472">Membrane</keyword>
<comment type="subcellular location">
    <subcellularLocation>
        <location evidence="6">Cell membrane</location>
        <topology evidence="6">Multi-pass membrane protein</topology>
    </subcellularLocation>
    <subcellularLocation>
        <location evidence="1">Membrane</location>
        <topology evidence="1">Multi-pass membrane protein</topology>
    </subcellularLocation>
</comment>
<feature type="transmembrane region" description="Helical" evidence="6">
    <location>
        <begin position="250"/>
        <end position="267"/>
    </location>
</feature>
<comment type="caution">
    <text evidence="7">The sequence shown here is derived from an EMBL/GenBank/DDBJ whole genome shotgun (WGS) entry which is preliminary data.</text>
</comment>
<evidence type="ECO:0000256" key="5">
    <source>
        <dbReference type="ARBA" id="ARBA00023136"/>
    </source>
</evidence>
<evidence type="ECO:0000256" key="4">
    <source>
        <dbReference type="ARBA" id="ARBA00022989"/>
    </source>
</evidence>
<comment type="similarity">
    <text evidence="2 6">Belongs to the 4-toluene sulfonate uptake permease (TSUP) (TC 2.A.102) family.</text>
</comment>
<feature type="transmembrane region" description="Helical" evidence="6">
    <location>
        <begin position="218"/>
        <end position="243"/>
    </location>
</feature>
<feature type="transmembrane region" description="Helical" evidence="6">
    <location>
        <begin position="185"/>
        <end position="206"/>
    </location>
</feature>
<keyword evidence="3 6" id="KW-0812">Transmembrane</keyword>
<name>A0A0W0Y5G6_9GAMM</name>
<dbReference type="Pfam" id="PF01925">
    <property type="entry name" value="TauE"/>
    <property type="match status" value="1"/>
</dbReference>
<evidence type="ECO:0000256" key="1">
    <source>
        <dbReference type="ARBA" id="ARBA00004141"/>
    </source>
</evidence>
<feature type="transmembrane region" description="Helical" evidence="6">
    <location>
        <begin position="149"/>
        <end position="173"/>
    </location>
</feature>
<dbReference type="EMBL" id="LNYS01000006">
    <property type="protein sequence ID" value="KTD51906.1"/>
    <property type="molecule type" value="Genomic_DNA"/>
</dbReference>
<keyword evidence="4 6" id="KW-1133">Transmembrane helix</keyword>
<keyword evidence="6" id="KW-1003">Cell membrane</keyword>
<sequence>MSGSLFLNALSYCLTGLFAGLMAGLLGIGGGIIVVPALFFLFEQNPAISNDLAPHLAVGSSLAVMIFSSLAAIRAHHQRANVSWSVFNHIWPGLVSGVILAAVIARILPADWLKAFLGVFLLGAAMRMRRGLPSRAEGSFPAAWLNHCFSFLTGLISGLLGIGGGLMIVPYLAYCGVNIKKIAGISALCTLAVGAIGCLAFTIAGLTDRELPYGAYGYVYWPAVIPIAISSILFAPVGVSLNYRLPVKRLNIIFIIMLMVTAVNLLWDFV</sequence>
<evidence type="ECO:0000313" key="7">
    <source>
        <dbReference type="EMBL" id="KTD51906.1"/>
    </source>
</evidence>
<dbReference type="InterPro" id="IPR002781">
    <property type="entry name" value="TM_pro_TauE-like"/>
</dbReference>
<dbReference type="PANTHER" id="PTHR43483">
    <property type="entry name" value="MEMBRANE TRANSPORTER PROTEIN HI_0806-RELATED"/>
    <property type="match status" value="1"/>
</dbReference>
<dbReference type="AlphaFoldDB" id="A0A0W0Y5G6"/>
<protein>
    <recommendedName>
        <fullName evidence="6">Probable membrane transporter protein</fullName>
    </recommendedName>
</protein>
<dbReference type="Proteomes" id="UP000054618">
    <property type="component" value="Unassembled WGS sequence"/>
</dbReference>
<evidence type="ECO:0000256" key="6">
    <source>
        <dbReference type="RuleBase" id="RU363041"/>
    </source>
</evidence>
<feature type="transmembrane region" description="Helical" evidence="6">
    <location>
        <begin position="20"/>
        <end position="42"/>
    </location>
</feature>
<feature type="transmembrane region" description="Helical" evidence="6">
    <location>
        <begin position="54"/>
        <end position="74"/>
    </location>
</feature>